<feature type="domain" description="PAS" evidence="1">
    <location>
        <begin position="311"/>
        <end position="388"/>
    </location>
</feature>
<evidence type="ECO:0000313" key="5">
    <source>
        <dbReference type="Proteomes" id="UP000626148"/>
    </source>
</evidence>
<dbReference type="InterPro" id="IPR052155">
    <property type="entry name" value="Biofilm_reg_signaling"/>
</dbReference>
<dbReference type="Gene3D" id="3.30.450.40">
    <property type="match status" value="1"/>
</dbReference>
<dbReference type="AlphaFoldDB" id="A0A918K3B3"/>
<dbReference type="CDD" id="cd01949">
    <property type="entry name" value="GGDEF"/>
    <property type="match status" value="1"/>
</dbReference>
<dbReference type="SMART" id="SM00052">
    <property type="entry name" value="EAL"/>
    <property type="match status" value="1"/>
</dbReference>
<dbReference type="InterPro" id="IPR000014">
    <property type="entry name" value="PAS"/>
</dbReference>
<dbReference type="Pfam" id="PF13188">
    <property type="entry name" value="PAS_8"/>
    <property type="match status" value="1"/>
</dbReference>
<keyword evidence="5" id="KW-1185">Reference proteome</keyword>
<protein>
    <recommendedName>
        <fullName evidence="6">PAS domain S-box-containing protein/diguanylate cyclase (GGDEF) domain-containing protein</fullName>
    </recommendedName>
</protein>
<evidence type="ECO:0008006" key="6">
    <source>
        <dbReference type="Google" id="ProtNLM"/>
    </source>
</evidence>
<proteinExistence type="predicted"/>
<dbReference type="InterPro" id="IPR043128">
    <property type="entry name" value="Rev_trsase/Diguanyl_cyclase"/>
</dbReference>
<dbReference type="Gene3D" id="3.30.450.20">
    <property type="entry name" value="PAS domain"/>
    <property type="match status" value="2"/>
</dbReference>
<name>A0A918K3B3_9GAMM</name>
<sequence>MSDLPKVPNHTPSVSIPRLHATLGDMIHRLPVVIYEAMPSRVQTDLWVLSYANDALLTVTGYPTEDFVGEYPERHLFALIHPDDRVRVGVEYDRCRTTLSMVSLRYRLLHATDGYRLVEERSIFERDPDGRLHSYGCLIDSNAPERQQEYLADLDTRLARLNADVAIATGQEFLEHLCRRLSHLTGARQVGIFRVEHERYLECLAIVRDGLLLPRYGIPVAQSIFKPLGAQDSLELYLDSKDQTWTMLEHIHHVTAIRLNNRQHEWLGVLALGHDHPIERDRTLDRVLELYSDRAVTEIERLGLEDRLQESESRYRAFFETAVQASVVVNVQGRILDLNRAAQQLFGLISETYDARIELQDIFPRQQPDGRSSLYHFLHYIRHSIQGPVPPERWHIHRLDGEARIVTVYAVSTVLNLSERVLLTFEDITDQVRAEQELRTQHALQNERQGRLRNLVALATELERQPSLGDFLYEACRQLYRQSGIHEAAFFEREQDRWHSMANPAPTGAPQQHRGAVARALRSGQSDWRRDTGHWLYFPLLGRDAPLAVLVLGCSQPVYDDQEFVSLLMQTISLSFDNLLQRHTLRQQAMRDSLTDLGNRAQLHEWIRESLAQDPRQTASLLLFDLNRFKEINDSLGHHFGDRLLCEIGPRVRLALDRDNNWGICRLGGDEFAVFLPRIRSEKACRLAEDISEHLRRPYVIDALQLQVEASIGIAHYPDQGNDGHELLRCADVAMYAAKHAGRSLVEFESALDANTPQRIAVLSELDQGLREGHLWVAYQPVISASDGRTKGFEALVRWQHPELGALSPAEFIPIAEMGQGIHRITEFVLHTGLAALANWRRRVPDLYIAVNLSSRVLLDQNLPRNIERLLREHGLPGTALVLELTESTLLSDPLRAVDIINELAAIGIQVEVDDFGTGYSSLAYLKSLPIQALKVDKSFVADLLLDPHDRIIVESTIKMAHNLDLATIAEGVEDEATLIELVKMGCDAIQGYYFSKPLPPADVDVWLKRYE</sequence>
<dbReference type="NCBIfam" id="TIGR00229">
    <property type="entry name" value="sensory_box"/>
    <property type="match status" value="1"/>
</dbReference>
<dbReference type="PROSITE" id="PS50883">
    <property type="entry name" value="EAL"/>
    <property type="match status" value="1"/>
</dbReference>
<dbReference type="Gene3D" id="3.30.70.270">
    <property type="match status" value="1"/>
</dbReference>
<dbReference type="InterPro" id="IPR029016">
    <property type="entry name" value="GAF-like_dom_sf"/>
</dbReference>
<reference evidence="4" key="1">
    <citation type="journal article" date="2014" name="Int. J. Syst. Evol. Microbiol.">
        <title>Complete genome sequence of Corynebacterium casei LMG S-19264T (=DSM 44701T), isolated from a smear-ripened cheese.</title>
        <authorList>
            <consortium name="US DOE Joint Genome Institute (JGI-PGF)"/>
            <person name="Walter F."/>
            <person name="Albersmeier A."/>
            <person name="Kalinowski J."/>
            <person name="Ruckert C."/>
        </authorList>
    </citation>
    <scope>NUCLEOTIDE SEQUENCE</scope>
    <source>
        <strain evidence="4">KCTC 22169</strain>
    </source>
</reference>
<dbReference type="SMART" id="SM00091">
    <property type="entry name" value="PAS"/>
    <property type="match status" value="2"/>
</dbReference>
<dbReference type="PANTHER" id="PTHR44757:SF2">
    <property type="entry name" value="BIOFILM ARCHITECTURE MAINTENANCE PROTEIN MBAA"/>
    <property type="match status" value="1"/>
</dbReference>
<evidence type="ECO:0000259" key="2">
    <source>
        <dbReference type="PROSITE" id="PS50883"/>
    </source>
</evidence>
<dbReference type="SUPFAM" id="SSF55073">
    <property type="entry name" value="Nucleotide cyclase"/>
    <property type="match status" value="1"/>
</dbReference>
<accession>A0A918K3B3</accession>
<dbReference type="Proteomes" id="UP000626148">
    <property type="component" value="Unassembled WGS sequence"/>
</dbReference>
<feature type="domain" description="EAL" evidence="2">
    <location>
        <begin position="759"/>
        <end position="1012"/>
    </location>
</feature>
<dbReference type="InterPro" id="IPR029787">
    <property type="entry name" value="Nucleotide_cyclase"/>
</dbReference>
<feature type="domain" description="GGDEF" evidence="3">
    <location>
        <begin position="617"/>
        <end position="751"/>
    </location>
</feature>
<evidence type="ECO:0000313" key="4">
    <source>
        <dbReference type="EMBL" id="GGX44682.1"/>
    </source>
</evidence>
<dbReference type="SMART" id="SM00267">
    <property type="entry name" value="GGDEF"/>
    <property type="match status" value="1"/>
</dbReference>
<dbReference type="CDD" id="cd00130">
    <property type="entry name" value="PAS"/>
    <property type="match status" value="1"/>
</dbReference>
<evidence type="ECO:0000259" key="1">
    <source>
        <dbReference type="PROSITE" id="PS50112"/>
    </source>
</evidence>
<dbReference type="PROSITE" id="PS50112">
    <property type="entry name" value="PAS"/>
    <property type="match status" value="2"/>
</dbReference>
<dbReference type="SUPFAM" id="SSF55785">
    <property type="entry name" value="PYP-like sensor domain (PAS domain)"/>
    <property type="match status" value="2"/>
</dbReference>
<dbReference type="Pfam" id="PF08447">
    <property type="entry name" value="PAS_3"/>
    <property type="match status" value="1"/>
</dbReference>
<dbReference type="InterPro" id="IPR035919">
    <property type="entry name" value="EAL_sf"/>
</dbReference>
<dbReference type="EMBL" id="BMXR01000002">
    <property type="protein sequence ID" value="GGX44682.1"/>
    <property type="molecule type" value="Genomic_DNA"/>
</dbReference>
<dbReference type="SUPFAM" id="SSF55781">
    <property type="entry name" value="GAF domain-like"/>
    <property type="match status" value="2"/>
</dbReference>
<dbReference type="SUPFAM" id="SSF141868">
    <property type="entry name" value="EAL domain-like"/>
    <property type="match status" value="1"/>
</dbReference>
<dbReference type="Pfam" id="PF00563">
    <property type="entry name" value="EAL"/>
    <property type="match status" value="1"/>
</dbReference>
<dbReference type="NCBIfam" id="TIGR00254">
    <property type="entry name" value="GGDEF"/>
    <property type="match status" value="1"/>
</dbReference>
<dbReference type="InterPro" id="IPR000160">
    <property type="entry name" value="GGDEF_dom"/>
</dbReference>
<gene>
    <name evidence="4" type="ORF">GCM10007392_09350</name>
</gene>
<comment type="caution">
    <text evidence="4">The sequence shown here is derived from an EMBL/GenBank/DDBJ whole genome shotgun (WGS) entry which is preliminary data.</text>
</comment>
<evidence type="ECO:0000259" key="3">
    <source>
        <dbReference type="PROSITE" id="PS50887"/>
    </source>
</evidence>
<feature type="domain" description="PAS" evidence="1">
    <location>
        <begin position="49"/>
        <end position="85"/>
    </location>
</feature>
<dbReference type="InterPro" id="IPR035965">
    <property type="entry name" value="PAS-like_dom_sf"/>
</dbReference>
<organism evidence="4 5">
    <name type="scientific">Saccharospirillum salsuginis</name>
    <dbReference type="NCBI Taxonomy" id="418750"/>
    <lineage>
        <taxon>Bacteria</taxon>
        <taxon>Pseudomonadati</taxon>
        <taxon>Pseudomonadota</taxon>
        <taxon>Gammaproteobacteria</taxon>
        <taxon>Oceanospirillales</taxon>
        <taxon>Saccharospirillaceae</taxon>
        <taxon>Saccharospirillum</taxon>
    </lineage>
</organism>
<dbReference type="InterPro" id="IPR001633">
    <property type="entry name" value="EAL_dom"/>
</dbReference>
<dbReference type="PANTHER" id="PTHR44757">
    <property type="entry name" value="DIGUANYLATE CYCLASE DGCP"/>
    <property type="match status" value="1"/>
</dbReference>
<reference evidence="4" key="2">
    <citation type="submission" date="2020-09" db="EMBL/GenBank/DDBJ databases">
        <authorList>
            <person name="Sun Q."/>
            <person name="Kim S."/>
        </authorList>
    </citation>
    <scope>NUCLEOTIDE SEQUENCE</scope>
    <source>
        <strain evidence="4">KCTC 22169</strain>
    </source>
</reference>
<dbReference type="CDD" id="cd01948">
    <property type="entry name" value="EAL"/>
    <property type="match status" value="1"/>
</dbReference>
<dbReference type="Gene3D" id="3.20.20.450">
    <property type="entry name" value="EAL domain"/>
    <property type="match status" value="1"/>
</dbReference>
<dbReference type="Pfam" id="PF00990">
    <property type="entry name" value="GGDEF"/>
    <property type="match status" value="1"/>
</dbReference>
<dbReference type="PROSITE" id="PS50887">
    <property type="entry name" value="GGDEF"/>
    <property type="match status" value="1"/>
</dbReference>
<dbReference type="InterPro" id="IPR013655">
    <property type="entry name" value="PAS_fold_3"/>
</dbReference>